<sequence>MRSAHSCPGPRGLQHVCWLVLIQFHQSYFIGVATWRISAESLETFTRTFVFTHTWLPEKLRRISGEHQGAL</sequence>
<reference evidence="1" key="1">
    <citation type="submission" date="2020-03" db="EMBL/GenBank/DDBJ databases">
        <authorList>
            <person name="Weist P."/>
        </authorList>
    </citation>
    <scope>NUCLEOTIDE SEQUENCE</scope>
</reference>
<dbReference type="AlphaFoldDB" id="A0A9N7TIE6"/>
<accession>A0A9N7TIE6</accession>
<protein>
    <submittedName>
        <fullName evidence="1">Uncharacterized protein</fullName>
    </submittedName>
</protein>
<proteinExistence type="predicted"/>
<keyword evidence="2" id="KW-1185">Reference proteome</keyword>
<comment type="caution">
    <text evidence="1">The sequence shown here is derived from an EMBL/GenBank/DDBJ whole genome shotgun (WGS) entry which is preliminary data.</text>
</comment>
<name>A0A9N7TIE6_PLEPL</name>
<evidence type="ECO:0000313" key="1">
    <source>
        <dbReference type="EMBL" id="CAB1412568.1"/>
    </source>
</evidence>
<organism evidence="1 2">
    <name type="scientific">Pleuronectes platessa</name>
    <name type="common">European plaice</name>
    <dbReference type="NCBI Taxonomy" id="8262"/>
    <lineage>
        <taxon>Eukaryota</taxon>
        <taxon>Metazoa</taxon>
        <taxon>Chordata</taxon>
        <taxon>Craniata</taxon>
        <taxon>Vertebrata</taxon>
        <taxon>Euteleostomi</taxon>
        <taxon>Actinopterygii</taxon>
        <taxon>Neopterygii</taxon>
        <taxon>Teleostei</taxon>
        <taxon>Neoteleostei</taxon>
        <taxon>Acanthomorphata</taxon>
        <taxon>Carangaria</taxon>
        <taxon>Pleuronectiformes</taxon>
        <taxon>Pleuronectoidei</taxon>
        <taxon>Pleuronectidae</taxon>
        <taxon>Pleuronectes</taxon>
    </lineage>
</organism>
<dbReference type="EMBL" id="CADEAL010000008">
    <property type="protein sequence ID" value="CAB1412568.1"/>
    <property type="molecule type" value="Genomic_DNA"/>
</dbReference>
<dbReference type="Proteomes" id="UP001153269">
    <property type="component" value="Unassembled WGS sequence"/>
</dbReference>
<evidence type="ECO:0000313" key="2">
    <source>
        <dbReference type="Proteomes" id="UP001153269"/>
    </source>
</evidence>
<gene>
    <name evidence="1" type="ORF">PLEPLA_LOCUS261</name>
</gene>